<dbReference type="PANTHER" id="PTHR22957">
    <property type="entry name" value="TBC1 DOMAIN FAMILY MEMBER GTPASE-ACTIVATING PROTEIN"/>
    <property type="match status" value="1"/>
</dbReference>
<name>A0ABR4MB95_9PEZI</name>
<protein>
    <submittedName>
        <fullName evidence="4">WD repeat domain-containing protein</fullName>
    </submittedName>
</protein>
<evidence type="ECO:0000259" key="3">
    <source>
        <dbReference type="PROSITE" id="PS50086"/>
    </source>
</evidence>
<dbReference type="InterPro" id="IPR000195">
    <property type="entry name" value="Rab-GAP-TBC_dom"/>
</dbReference>
<proteinExistence type="predicted"/>
<organism evidence="4 5">
    <name type="scientific">Ceratocystis lukuohia</name>
    <dbReference type="NCBI Taxonomy" id="2019550"/>
    <lineage>
        <taxon>Eukaryota</taxon>
        <taxon>Fungi</taxon>
        <taxon>Dikarya</taxon>
        <taxon>Ascomycota</taxon>
        <taxon>Pezizomycotina</taxon>
        <taxon>Sordariomycetes</taxon>
        <taxon>Hypocreomycetidae</taxon>
        <taxon>Microascales</taxon>
        <taxon>Ceratocystidaceae</taxon>
        <taxon>Ceratocystis</taxon>
    </lineage>
</organism>
<feature type="compositionally biased region" description="Polar residues" evidence="2">
    <location>
        <begin position="592"/>
        <end position="610"/>
    </location>
</feature>
<feature type="region of interest" description="Disordered" evidence="2">
    <location>
        <begin position="585"/>
        <end position="672"/>
    </location>
</feature>
<keyword evidence="1" id="KW-0343">GTPase activation</keyword>
<dbReference type="PROSITE" id="PS50086">
    <property type="entry name" value="TBC_RABGAP"/>
    <property type="match status" value="1"/>
</dbReference>
<dbReference type="Proteomes" id="UP001610728">
    <property type="component" value="Unassembled WGS sequence"/>
</dbReference>
<evidence type="ECO:0000256" key="2">
    <source>
        <dbReference type="SAM" id="MobiDB-lite"/>
    </source>
</evidence>
<evidence type="ECO:0000313" key="5">
    <source>
        <dbReference type="Proteomes" id="UP001610728"/>
    </source>
</evidence>
<dbReference type="Gene3D" id="1.10.472.80">
    <property type="entry name" value="Ypt/Rab-GAP domain of gyp1p, domain 3"/>
    <property type="match status" value="1"/>
</dbReference>
<dbReference type="RefSeq" id="XP_070856714.1">
    <property type="nucleotide sequence ID" value="XM_071004184.1"/>
</dbReference>
<dbReference type="GeneID" id="98121220"/>
<dbReference type="EMBL" id="JABSNW010000008">
    <property type="protein sequence ID" value="KAL2885534.1"/>
    <property type="molecule type" value="Genomic_DNA"/>
</dbReference>
<dbReference type="PANTHER" id="PTHR22957:SF337">
    <property type="entry name" value="TBC1 DOMAIN FAMILY MEMBER 5"/>
    <property type="match status" value="1"/>
</dbReference>
<dbReference type="InterPro" id="IPR035969">
    <property type="entry name" value="Rab-GAP_TBC_sf"/>
</dbReference>
<comment type="caution">
    <text evidence="4">The sequence shown here is derived from an EMBL/GenBank/DDBJ whole genome shotgun (WGS) entry which is preliminary data.</text>
</comment>
<accession>A0ABR4MB95</accession>
<gene>
    <name evidence="4" type="ORF">HOO65_080484</name>
</gene>
<evidence type="ECO:0000256" key="1">
    <source>
        <dbReference type="ARBA" id="ARBA00022468"/>
    </source>
</evidence>
<keyword evidence="5" id="KW-1185">Reference proteome</keyword>
<dbReference type="Gene3D" id="1.10.8.270">
    <property type="entry name" value="putative rabgap domain of human tbc1 domain family member 14 like domains"/>
    <property type="match status" value="1"/>
</dbReference>
<reference evidence="4 5" key="1">
    <citation type="submission" date="2020-05" db="EMBL/GenBank/DDBJ databases">
        <title>Ceratocystis lukuohia genome.</title>
        <authorList>
            <person name="Harrington T.C."/>
            <person name="Kim K."/>
            <person name="Mayers C.G."/>
        </authorList>
    </citation>
    <scope>NUCLEOTIDE SEQUENCE [LARGE SCALE GENOMIC DNA]</scope>
    <source>
        <strain evidence="4 5">C4212</strain>
    </source>
</reference>
<dbReference type="SUPFAM" id="SSF47923">
    <property type="entry name" value="Ypt/Rab-GAP domain of gyp1p"/>
    <property type="match status" value="2"/>
</dbReference>
<dbReference type="Pfam" id="PF00566">
    <property type="entry name" value="RabGAP-TBC"/>
    <property type="match status" value="2"/>
</dbReference>
<dbReference type="SMART" id="SM00164">
    <property type="entry name" value="TBC"/>
    <property type="match status" value="1"/>
</dbReference>
<evidence type="ECO:0000313" key="4">
    <source>
        <dbReference type="EMBL" id="KAL2885534.1"/>
    </source>
</evidence>
<feature type="domain" description="Rab-GAP TBC" evidence="3">
    <location>
        <begin position="1"/>
        <end position="277"/>
    </location>
</feature>
<feature type="compositionally biased region" description="Polar residues" evidence="2">
    <location>
        <begin position="633"/>
        <end position="645"/>
    </location>
</feature>
<sequence>MIKLTFISQPDIFAFWDCPTADWPRALKALRETYSRNRHLFLKFIHHPESLSSLNGDPLDDDPKSPWNTRQQDEAVRLEIEQDVRRLPDEPLYHEPSVQMMITDILFMYCKLNPTKGGYRQGMHELVAPIILVLSKDAVDRTIVSPETSTDIPMLDILDLAFLEHDAFAIFSRIMEKACVYYEVRQSQPVSCDPATPAKTDSQVNGVAMSNDRSLIVEKSKYIHQVCLRKADPELALHLKNKANIQQWVSRWLRLLFTREFPFEDLVVFWDILFAIDPNLELVDLICVAMMLRIRWELLGADYTGCLQLLLKYPAPKGKTGPHTFIEDAFSLRLHLNPSRGAAIIQKYSMKPPELREAMKVKSASQGTDLAGLSLSNHGLQIPYPLTSPSRFINSTGGMEALLQGAARGVMEKGEKLGINQAVRDAMGELKKNVQQLQEAAKPTNIEAQMLSLQAKNVRLARSIEEIVDSLTQLSKSGFADRESSIEMVELLTDRLHRVSLSLADPGTQLSETQADTIFSADNPEELVNSVAMSADDHMHAFNPNTIAKDQTVGERVEEATAATELPVPSRQPLAESSLAWMLTGSDDTDNRSGTFTKTATGVSKNTPGRSSLRGASQERHSFLFGEVEDSGQDMTSNDVKQLSSLGPVPKLQSRSKSKLRDAGPLGLDDSA</sequence>